<dbReference type="Proteomes" id="UP000001307">
    <property type="component" value="Unassembled WGS sequence"/>
</dbReference>
<dbReference type="PANTHER" id="PTHR10997">
    <property type="entry name" value="IMPORTIN-7, 8, 11"/>
    <property type="match status" value="1"/>
</dbReference>
<organism evidence="6">
    <name type="scientific">Oikopleura dioica</name>
    <name type="common">Tunicate</name>
    <dbReference type="NCBI Taxonomy" id="34765"/>
    <lineage>
        <taxon>Eukaryota</taxon>
        <taxon>Metazoa</taxon>
        <taxon>Chordata</taxon>
        <taxon>Tunicata</taxon>
        <taxon>Appendicularia</taxon>
        <taxon>Copelata</taxon>
        <taxon>Oikopleuridae</taxon>
        <taxon>Oikopleura</taxon>
    </lineage>
</organism>
<dbReference type="GO" id="GO:0006606">
    <property type="term" value="P:protein import into nucleus"/>
    <property type="evidence" value="ECO:0007669"/>
    <property type="project" value="TreeGrafter"/>
</dbReference>
<evidence type="ECO:0000256" key="2">
    <source>
        <dbReference type="ARBA" id="ARBA00007991"/>
    </source>
</evidence>
<dbReference type="InterPro" id="IPR058669">
    <property type="entry name" value="TPR_IPO7/11-like"/>
</dbReference>
<dbReference type="PANTHER" id="PTHR10997:SF7">
    <property type="entry name" value="IMPORTIN-11"/>
    <property type="match status" value="1"/>
</dbReference>
<accession>E4XHQ5</accession>
<evidence type="ECO:0000256" key="3">
    <source>
        <dbReference type="ARBA" id="ARBA00022448"/>
    </source>
</evidence>
<sequence>MDLASVNAALEEASSQEPTLLKQGENALKEFSNQPEYLLSLVEIYGKSTNDRVRLVATIQMKVAFDRYWKVTTDDDRKSIKNIVQERVTSESDGKIVSQISLFCARIIRKEGNGSWPELFHKLVQAMNDQTCASKRNFAALIMKELVKMMKSKRLPRDRKSFRELSSDLWPLGGQLYNSSLSLALKGEEVGINLKSAHYGMKILKAIVLNSSMDPSRCPNVKTLSQSCLTEVPNILKVYNNLLCGIEKDSLDKFLTTHLKIIARISNEYPTAHVEILRELLQFVGDLIVNGKKTYDHVPDKVLVQCMKILKQYSIKASADNPDDDDESVEKVQTRKIIKEFFSEDVLIALVRHVILEFLMISKEDLEQWESDPEEYMNEEKSEVWNYDLRPCSEVLMLSLVHHFSKSLVPVLVNMVSEVQNNFIPKIAENPQIILTVDAVFNAIGLSSYELFESIDFSSWFTSTLHPLLTNLSTDKILKRRICWLCGQWVTVKFSTELRPVLYETMITIMGSEDLVLRLEAAMCIKLAIDDYNFEPPHFENYQESSITSLFKLLRDCEECDTKMRVLYIYTLILKRLRGKTIGNLGQQLTEYLPQLWEHASEHYMLRGAIVCSLLELVLALASSSTTLYNLVLPVCATSIDPHSPAFIYLSDDGLELWLAVIQTAPSSSPDLMQLLKVVPSIINTGSEHLKLLLQVLEGYLVLDFNGFVNFNCTEIMTACDALFDDMGDECLGIVVKFMTSFLINARAHQMTELPQSACCLLRRILSFFNENPGPILKSNMYALFTRVITDYPYIVEPLAKEVGIDLTTFCENWCRDMDQITHHDRRKLSILSLISLCVGNLVDPAKLFVPTVCASLEVLSDLGIRREKLEDNMVFEDTERKELEWKTTPSEPAELWIDIRRRKVQLTNRAYNENLVARVTEFVKMSSEMYNSIDENVRTQLENLLTGKVEGWGTCDKDDLFTVSGGEKFSGDTWS</sequence>
<dbReference type="InterPro" id="IPR011989">
    <property type="entry name" value="ARM-like"/>
</dbReference>
<dbReference type="Pfam" id="PF25758">
    <property type="entry name" value="TPR_IPO11"/>
    <property type="match status" value="1"/>
</dbReference>
<reference evidence="6" key="1">
    <citation type="journal article" date="2010" name="Science">
        <title>Plasticity of animal genome architecture unmasked by rapid evolution of a pelagic tunicate.</title>
        <authorList>
            <person name="Denoeud F."/>
            <person name="Henriet S."/>
            <person name="Mungpakdee S."/>
            <person name="Aury J.M."/>
            <person name="Da Silva C."/>
            <person name="Brinkmann H."/>
            <person name="Mikhaleva J."/>
            <person name="Olsen L.C."/>
            <person name="Jubin C."/>
            <person name="Canestro C."/>
            <person name="Bouquet J.M."/>
            <person name="Danks G."/>
            <person name="Poulain J."/>
            <person name="Campsteijn C."/>
            <person name="Adamski M."/>
            <person name="Cross I."/>
            <person name="Yadetie F."/>
            <person name="Muffato M."/>
            <person name="Louis A."/>
            <person name="Butcher S."/>
            <person name="Tsagkogeorga G."/>
            <person name="Konrad A."/>
            <person name="Singh S."/>
            <person name="Jensen M.F."/>
            <person name="Cong E.H."/>
            <person name="Eikeseth-Otteraa H."/>
            <person name="Noel B."/>
            <person name="Anthouard V."/>
            <person name="Porcel B.M."/>
            <person name="Kachouri-Lafond R."/>
            <person name="Nishino A."/>
            <person name="Ugolini M."/>
            <person name="Chourrout P."/>
            <person name="Nishida H."/>
            <person name="Aasland R."/>
            <person name="Huzurbazar S."/>
            <person name="Westhof E."/>
            <person name="Delsuc F."/>
            <person name="Lehrach H."/>
            <person name="Reinhardt R."/>
            <person name="Weissenbach J."/>
            <person name="Roy S.W."/>
            <person name="Artiguenave F."/>
            <person name="Postlethwait J.H."/>
            <person name="Manak J.R."/>
            <person name="Thompson E.M."/>
            <person name="Jaillon O."/>
            <person name="Du Pasquier L."/>
            <person name="Boudinot P."/>
            <person name="Liberles D.A."/>
            <person name="Volff J.N."/>
            <person name="Philippe H."/>
            <person name="Lenhard B."/>
            <person name="Roest Crollius H."/>
            <person name="Wincker P."/>
            <person name="Chourrout D."/>
        </authorList>
    </citation>
    <scope>NUCLEOTIDE SEQUENCE [LARGE SCALE GENOMIC DNA]</scope>
</reference>
<dbReference type="InterPro" id="IPR001494">
    <property type="entry name" value="Importin-beta_N"/>
</dbReference>
<dbReference type="AlphaFoldDB" id="E4XHQ5"/>
<comment type="similarity">
    <text evidence="2">Belongs to the importin beta family.</text>
</comment>
<dbReference type="PROSITE" id="PS50166">
    <property type="entry name" value="IMPORTIN_B_NT"/>
    <property type="match status" value="1"/>
</dbReference>
<evidence type="ECO:0000256" key="4">
    <source>
        <dbReference type="ARBA" id="ARBA00023242"/>
    </source>
</evidence>
<feature type="domain" description="Importin N-terminal" evidence="5">
    <location>
        <begin position="24"/>
        <end position="90"/>
    </location>
</feature>
<keyword evidence="7" id="KW-1185">Reference proteome</keyword>
<dbReference type="OrthoDB" id="361693at2759"/>
<comment type="subcellular location">
    <subcellularLocation>
        <location evidence="1">Nucleus</location>
    </subcellularLocation>
</comment>
<dbReference type="EMBL" id="FN653052">
    <property type="protein sequence ID" value="CBY19612.1"/>
    <property type="molecule type" value="Genomic_DNA"/>
</dbReference>
<dbReference type="InterPro" id="IPR016024">
    <property type="entry name" value="ARM-type_fold"/>
</dbReference>
<dbReference type="SMART" id="SM00913">
    <property type="entry name" value="IBN_N"/>
    <property type="match status" value="1"/>
</dbReference>
<evidence type="ECO:0000313" key="7">
    <source>
        <dbReference type="Proteomes" id="UP000001307"/>
    </source>
</evidence>
<keyword evidence="3" id="KW-0813">Transport</keyword>
<dbReference type="InParanoid" id="E4XHQ5"/>
<evidence type="ECO:0000313" key="6">
    <source>
        <dbReference type="EMBL" id="CBY19612.1"/>
    </source>
</evidence>
<protein>
    <recommendedName>
        <fullName evidence="5">Importin N-terminal domain-containing protein</fullName>
    </recommendedName>
</protein>
<dbReference type="Gene3D" id="1.25.10.10">
    <property type="entry name" value="Leucine-rich Repeat Variant"/>
    <property type="match status" value="1"/>
</dbReference>
<keyword evidence="4" id="KW-0539">Nucleus</keyword>
<evidence type="ECO:0000259" key="5">
    <source>
        <dbReference type="PROSITE" id="PS50166"/>
    </source>
</evidence>
<dbReference type="Pfam" id="PF03810">
    <property type="entry name" value="IBN_N"/>
    <property type="match status" value="1"/>
</dbReference>
<gene>
    <name evidence="6" type="ORF">GSOID_T00011036001</name>
</gene>
<proteinExistence type="inferred from homology"/>
<name>E4XHQ5_OIKDI</name>
<dbReference type="GO" id="GO:0005635">
    <property type="term" value="C:nuclear envelope"/>
    <property type="evidence" value="ECO:0007669"/>
    <property type="project" value="TreeGrafter"/>
</dbReference>
<evidence type="ECO:0000256" key="1">
    <source>
        <dbReference type="ARBA" id="ARBA00004123"/>
    </source>
</evidence>
<dbReference type="SUPFAM" id="SSF48371">
    <property type="entry name" value="ARM repeat"/>
    <property type="match status" value="1"/>
</dbReference>
<dbReference type="GO" id="GO:0005829">
    <property type="term" value="C:cytosol"/>
    <property type="evidence" value="ECO:0007669"/>
    <property type="project" value="TreeGrafter"/>
</dbReference>
<dbReference type="FunCoup" id="E4XHQ5">
    <property type="interactions" value="191"/>
</dbReference>
<dbReference type="GO" id="GO:0031267">
    <property type="term" value="F:small GTPase binding"/>
    <property type="evidence" value="ECO:0007669"/>
    <property type="project" value="InterPro"/>
</dbReference>